<dbReference type="PANTHER" id="PTHR43775:SF22">
    <property type="entry name" value="SYNTHASE, PUTATIVE (JCVI)-RELATED"/>
    <property type="match status" value="1"/>
</dbReference>
<dbReference type="AlphaFoldDB" id="A0A9P8RGI9"/>
<protein>
    <submittedName>
        <fullName evidence="5">Beta-ketoacyl synthase</fullName>
    </submittedName>
</protein>
<dbReference type="EMBL" id="JAGPXC010000011">
    <property type="protein sequence ID" value="KAH6645573.1"/>
    <property type="molecule type" value="Genomic_DNA"/>
</dbReference>
<keyword evidence="6" id="KW-1185">Reference proteome</keyword>
<feature type="domain" description="Beta-ketoacyl synthase-like N-terminal" evidence="4">
    <location>
        <begin position="54"/>
        <end position="123"/>
    </location>
</feature>
<keyword evidence="3" id="KW-0511">Multifunctional enzyme</keyword>
<dbReference type="RefSeq" id="XP_045952087.1">
    <property type="nucleotide sequence ID" value="XM_046100988.1"/>
</dbReference>
<comment type="caution">
    <text evidence="5">The sequence shown here is derived from an EMBL/GenBank/DDBJ whole genome shotgun (WGS) entry which is preliminary data.</text>
</comment>
<dbReference type="SUPFAM" id="SSF53901">
    <property type="entry name" value="Thiolase-like"/>
    <property type="match status" value="1"/>
</dbReference>
<organism evidence="5 6">
    <name type="scientific">Truncatella angustata</name>
    <dbReference type="NCBI Taxonomy" id="152316"/>
    <lineage>
        <taxon>Eukaryota</taxon>
        <taxon>Fungi</taxon>
        <taxon>Dikarya</taxon>
        <taxon>Ascomycota</taxon>
        <taxon>Pezizomycotina</taxon>
        <taxon>Sordariomycetes</taxon>
        <taxon>Xylariomycetidae</taxon>
        <taxon>Amphisphaeriales</taxon>
        <taxon>Sporocadaceae</taxon>
        <taxon>Truncatella</taxon>
    </lineage>
</organism>
<dbReference type="GO" id="GO:0006633">
    <property type="term" value="P:fatty acid biosynthetic process"/>
    <property type="evidence" value="ECO:0007669"/>
    <property type="project" value="TreeGrafter"/>
</dbReference>
<reference evidence="5" key="1">
    <citation type="journal article" date="2021" name="Nat. Commun.">
        <title>Genetic determinants of endophytism in the Arabidopsis root mycobiome.</title>
        <authorList>
            <person name="Mesny F."/>
            <person name="Miyauchi S."/>
            <person name="Thiergart T."/>
            <person name="Pickel B."/>
            <person name="Atanasova L."/>
            <person name="Karlsson M."/>
            <person name="Huettel B."/>
            <person name="Barry K.W."/>
            <person name="Haridas S."/>
            <person name="Chen C."/>
            <person name="Bauer D."/>
            <person name="Andreopoulos W."/>
            <person name="Pangilinan J."/>
            <person name="LaButti K."/>
            <person name="Riley R."/>
            <person name="Lipzen A."/>
            <person name="Clum A."/>
            <person name="Drula E."/>
            <person name="Henrissat B."/>
            <person name="Kohler A."/>
            <person name="Grigoriev I.V."/>
            <person name="Martin F.M."/>
            <person name="Hacquard S."/>
        </authorList>
    </citation>
    <scope>NUCLEOTIDE SEQUENCE</scope>
    <source>
        <strain evidence="5">MPI-SDFR-AT-0073</strain>
    </source>
</reference>
<dbReference type="GO" id="GO:0044550">
    <property type="term" value="P:secondary metabolite biosynthetic process"/>
    <property type="evidence" value="ECO:0007669"/>
    <property type="project" value="TreeGrafter"/>
</dbReference>
<evidence type="ECO:0000256" key="3">
    <source>
        <dbReference type="ARBA" id="ARBA00023268"/>
    </source>
</evidence>
<evidence type="ECO:0000313" key="5">
    <source>
        <dbReference type="EMBL" id="KAH6645573.1"/>
    </source>
</evidence>
<dbReference type="OrthoDB" id="329835at2759"/>
<keyword evidence="2" id="KW-0597">Phosphoprotein</keyword>
<name>A0A9P8RGI9_9PEZI</name>
<accession>A0A9P8RGI9</accession>
<evidence type="ECO:0000256" key="1">
    <source>
        <dbReference type="ARBA" id="ARBA00022450"/>
    </source>
</evidence>
<dbReference type="Proteomes" id="UP000758603">
    <property type="component" value="Unassembled WGS sequence"/>
</dbReference>
<sequence>MVQDVIIPAEQIRHGLRMHGIRITPQDLTRCGMEETDGPQTFPVLAKLRRDVRYARELEKKPLTGYFIEDLENFDAAFFGISPIEAEQMDPHQRLALELSWEALENAGVDSKSLSGLDTAVFHS</sequence>
<dbReference type="Pfam" id="PF00109">
    <property type="entry name" value="ketoacyl-synt"/>
    <property type="match status" value="1"/>
</dbReference>
<dbReference type="GO" id="GO:0004312">
    <property type="term" value="F:fatty acid synthase activity"/>
    <property type="evidence" value="ECO:0007669"/>
    <property type="project" value="TreeGrafter"/>
</dbReference>
<dbReference type="Gene3D" id="3.40.47.10">
    <property type="match status" value="1"/>
</dbReference>
<dbReference type="PANTHER" id="PTHR43775">
    <property type="entry name" value="FATTY ACID SYNTHASE"/>
    <property type="match status" value="1"/>
</dbReference>
<evidence type="ECO:0000313" key="6">
    <source>
        <dbReference type="Proteomes" id="UP000758603"/>
    </source>
</evidence>
<evidence type="ECO:0000256" key="2">
    <source>
        <dbReference type="ARBA" id="ARBA00022553"/>
    </source>
</evidence>
<dbReference type="InterPro" id="IPR050091">
    <property type="entry name" value="PKS_NRPS_Biosynth_Enz"/>
</dbReference>
<dbReference type="InterPro" id="IPR016039">
    <property type="entry name" value="Thiolase-like"/>
</dbReference>
<dbReference type="InterPro" id="IPR014030">
    <property type="entry name" value="Ketoacyl_synth_N"/>
</dbReference>
<gene>
    <name evidence="5" type="ORF">BKA67DRAFT_541776</name>
</gene>
<proteinExistence type="predicted"/>
<evidence type="ECO:0000259" key="4">
    <source>
        <dbReference type="Pfam" id="PF00109"/>
    </source>
</evidence>
<keyword evidence="1" id="KW-0596">Phosphopantetheine</keyword>
<dbReference type="GeneID" id="70129880"/>